<sequence>MDVLAVSYAAELTGWNVGTTILVSGAFTKGTNHFAHSGSPAMLPARPNTPRTPTLAWLIRP</sequence>
<organism evidence="1 2">
    <name type="scientific">Teichococcus vastitatis</name>
    <dbReference type="NCBI Taxonomy" id="2307076"/>
    <lineage>
        <taxon>Bacteria</taxon>
        <taxon>Pseudomonadati</taxon>
        <taxon>Pseudomonadota</taxon>
        <taxon>Alphaproteobacteria</taxon>
        <taxon>Acetobacterales</taxon>
        <taxon>Roseomonadaceae</taxon>
        <taxon>Roseomonas</taxon>
    </lineage>
</organism>
<reference evidence="1 2" key="1">
    <citation type="submission" date="2022-03" db="EMBL/GenBank/DDBJ databases">
        <title>Complete genome analysis of Roseomonas KG 17.1 : a prolific producer of plant growth promoters.</title>
        <authorList>
            <person name="Saadouli I."/>
            <person name="Najjari A."/>
            <person name="Mosbah A."/>
            <person name="Ouzari H.I."/>
        </authorList>
    </citation>
    <scope>NUCLEOTIDE SEQUENCE [LARGE SCALE GENOMIC DNA]</scope>
    <source>
        <strain evidence="1 2">KG17-1</strain>
    </source>
</reference>
<proteinExistence type="predicted"/>
<gene>
    <name evidence="1" type="ORF">MON41_20850</name>
</gene>
<protein>
    <submittedName>
        <fullName evidence="1">Uncharacterized protein</fullName>
    </submittedName>
</protein>
<accession>A0ABS9WA49</accession>
<evidence type="ECO:0000313" key="2">
    <source>
        <dbReference type="Proteomes" id="UP001201985"/>
    </source>
</evidence>
<comment type="caution">
    <text evidence="1">The sequence shown here is derived from an EMBL/GenBank/DDBJ whole genome shotgun (WGS) entry which is preliminary data.</text>
</comment>
<name>A0ABS9WA49_9PROT</name>
<dbReference type="EMBL" id="JALBUU010000088">
    <property type="protein sequence ID" value="MCI0756116.1"/>
    <property type="molecule type" value="Genomic_DNA"/>
</dbReference>
<dbReference type="Proteomes" id="UP001201985">
    <property type="component" value="Unassembled WGS sequence"/>
</dbReference>
<dbReference type="RefSeq" id="WP_202910771.1">
    <property type="nucleotide sequence ID" value="NZ_QXGS01000042.1"/>
</dbReference>
<evidence type="ECO:0000313" key="1">
    <source>
        <dbReference type="EMBL" id="MCI0756116.1"/>
    </source>
</evidence>
<keyword evidence="2" id="KW-1185">Reference proteome</keyword>